<proteinExistence type="inferred from homology"/>
<dbReference type="SUPFAM" id="SSF52540">
    <property type="entry name" value="P-loop containing nucleoside triphosphate hydrolases"/>
    <property type="match status" value="1"/>
</dbReference>
<dbReference type="GeneID" id="300252338"/>
<evidence type="ECO:0000256" key="1">
    <source>
        <dbReference type="ARBA" id="ARBA00006878"/>
    </source>
</evidence>
<dbReference type="CDD" id="cd18140">
    <property type="entry name" value="HLD_clamp_RFC"/>
    <property type="match status" value="1"/>
</dbReference>
<evidence type="ECO:0000256" key="4">
    <source>
        <dbReference type="ARBA" id="ARBA00022741"/>
    </source>
</evidence>
<dbReference type="RefSeq" id="WP_115802946.1">
    <property type="nucleotide sequence ID" value="NZ_CP048738.1"/>
</dbReference>
<dbReference type="Gene3D" id="3.40.50.300">
    <property type="entry name" value="P-loop containing nucleotide triphosphate hydrolases"/>
    <property type="match status" value="1"/>
</dbReference>
<keyword evidence="5 7" id="KW-0067">ATP-binding</keyword>
<dbReference type="EMBL" id="CP048738">
    <property type="protein sequence ID" value="QIB79411.1"/>
    <property type="molecule type" value="Genomic_DNA"/>
</dbReference>
<dbReference type="NCBIfam" id="NF003231">
    <property type="entry name" value="PRK04195.2-1"/>
    <property type="match status" value="1"/>
</dbReference>
<dbReference type="KEGG" id="hale:G3A49_15365"/>
<feature type="domain" description="AAA+ ATPase" evidence="9">
    <location>
        <begin position="36"/>
        <end position="163"/>
    </location>
</feature>
<comment type="similarity">
    <text evidence="1 7">Belongs to the activator 1 small subunits family. RfcL subfamily.</text>
</comment>
<dbReference type="Pfam" id="PF21960">
    <property type="entry name" value="RCF1-5-like_lid"/>
    <property type="match status" value="1"/>
</dbReference>
<dbReference type="GO" id="GO:0003689">
    <property type="term" value="F:DNA clamp loader activity"/>
    <property type="evidence" value="ECO:0007669"/>
    <property type="project" value="UniProtKB-UniRule"/>
</dbReference>
<feature type="region of interest" description="Disordered" evidence="8">
    <location>
        <begin position="433"/>
        <end position="491"/>
    </location>
</feature>
<evidence type="ECO:0000256" key="2">
    <source>
        <dbReference type="ARBA" id="ARBA00014793"/>
    </source>
</evidence>
<evidence type="ECO:0000256" key="7">
    <source>
        <dbReference type="HAMAP-Rule" id="MF_01508"/>
    </source>
</evidence>
<dbReference type="InterPro" id="IPR023935">
    <property type="entry name" value="Rep_factor-C_lsu"/>
</dbReference>
<dbReference type="Gene3D" id="1.10.8.60">
    <property type="match status" value="1"/>
</dbReference>
<dbReference type="GO" id="GO:0005524">
    <property type="term" value="F:ATP binding"/>
    <property type="evidence" value="ECO:0007669"/>
    <property type="project" value="UniProtKB-UniRule"/>
</dbReference>
<organism evidence="10 11">
    <name type="scientific">Haloferax volcanii</name>
    <name type="common">Halobacterium volcanii</name>
    <dbReference type="NCBI Taxonomy" id="2246"/>
    <lineage>
        <taxon>Archaea</taxon>
        <taxon>Methanobacteriati</taxon>
        <taxon>Methanobacteriota</taxon>
        <taxon>Stenosarchaea group</taxon>
        <taxon>Halobacteria</taxon>
        <taxon>Halobacteriales</taxon>
        <taxon>Haloferacaceae</taxon>
        <taxon>Haloferax</taxon>
    </lineage>
</organism>
<reference evidence="10 11" key="1">
    <citation type="submission" date="2020-02" db="EMBL/GenBank/DDBJ databases">
        <title>Whole genome sequence of Haloferax alexandrinus pws1.</title>
        <authorList>
            <person name="Verma D.K."/>
            <person name="Gopal K."/>
            <person name="Prasad E.S."/>
        </authorList>
    </citation>
    <scope>NUCLEOTIDE SEQUENCE [LARGE SCALE GENOMIC DNA]</scope>
    <source>
        <strain evidence="11">wsp1</strain>
    </source>
</reference>
<comment type="function">
    <text evidence="7">Part of the RFC clamp loader complex which loads the PCNA sliding clamp onto DNA.</text>
</comment>
<dbReference type="HAMAP" id="MF_01508">
    <property type="entry name" value="RfcL"/>
    <property type="match status" value="1"/>
</dbReference>
<dbReference type="InterPro" id="IPR003959">
    <property type="entry name" value="ATPase_AAA_core"/>
</dbReference>
<feature type="compositionally biased region" description="Acidic residues" evidence="8">
    <location>
        <begin position="438"/>
        <end position="480"/>
    </location>
</feature>
<gene>
    <name evidence="7" type="primary">rfcL</name>
    <name evidence="10" type="ORF">G3A49_15365</name>
</gene>
<name>A0A6C0UYC1_HALVO</name>
<evidence type="ECO:0000256" key="5">
    <source>
        <dbReference type="ARBA" id="ARBA00022840"/>
    </source>
</evidence>
<evidence type="ECO:0000313" key="10">
    <source>
        <dbReference type="EMBL" id="QIB79411.1"/>
    </source>
</evidence>
<dbReference type="SMART" id="SM00382">
    <property type="entry name" value="AAA"/>
    <property type="match status" value="1"/>
</dbReference>
<dbReference type="GO" id="GO:0016887">
    <property type="term" value="F:ATP hydrolysis activity"/>
    <property type="evidence" value="ECO:0007669"/>
    <property type="project" value="InterPro"/>
</dbReference>
<dbReference type="Pfam" id="PF00004">
    <property type="entry name" value="AAA"/>
    <property type="match status" value="1"/>
</dbReference>
<dbReference type="NCBIfam" id="NF003229">
    <property type="entry name" value="PRK04195.1-5"/>
    <property type="match status" value="1"/>
</dbReference>
<evidence type="ECO:0000256" key="8">
    <source>
        <dbReference type="SAM" id="MobiDB-lite"/>
    </source>
</evidence>
<dbReference type="Proteomes" id="UP000465667">
    <property type="component" value="Chromosome"/>
</dbReference>
<dbReference type="InterPro" id="IPR047854">
    <property type="entry name" value="RFC_lid"/>
</dbReference>
<comment type="subunit">
    <text evidence="7">Heteromultimer composed of small subunits (RfcS) and large subunits (RfcL).</text>
</comment>
<accession>A0A6C0UYC1</accession>
<evidence type="ECO:0000259" key="9">
    <source>
        <dbReference type="SMART" id="SM00382"/>
    </source>
</evidence>
<evidence type="ECO:0000256" key="3">
    <source>
        <dbReference type="ARBA" id="ARBA00022705"/>
    </source>
</evidence>
<dbReference type="InterPro" id="IPR003593">
    <property type="entry name" value="AAA+_ATPase"/>
</dbReference>
<keyword evidence="4 7" id="KW-0547">Nucleotide-binding</keyword>
<keyword evidence="3 7" id="KW-0235">DNA replication</keyword>
<dbReference type="CDD" id="cd00009">
    <property type="entry name" value="AAA"/>
    <property type="match status" value="1"/>
</dbReference>
<evidence type="ECO:0000313" key="11">
    <source>
        <dbReference type="Proteomes" id="UP000465667"/>
    </source>
</evidence>
<feature type="binding site" evidence="7">
    <location>
        <begin position="44"/>
        <end position="51"/>
    </location>
    <ligand>
        <name>ATP</name>
        <dbReference type="ChEBI" id="CHEBI:30616"/>
    </ligand>
</feature>
<dbReference type="AlphaFoldDB" id="A0A6C0UYC1"/>
<sequence>MVDWTEKYRPSTLSEVRGNNKARDALAEWAKTWDDHREAVVVHGSPGIGKTSAAHALAADMGWETVELNASDQRTGDVIERFAGRAAKNATLAGSSAGTSTRQLVILDEADNIHGNYDRGGASAVTRLVKSSSQPIVLIANEFYDMSRGLRNACQEIEFRDVSARSIVPVLRDICRKEGLEFESDALDRIAEMNSGDLRSAVNDLQAIAEGREKITEEDVVMGDRDRSVGLFEFLDAVLKEESAQDALYTAYDVDETPDDLTKWVEDKVSLVYEPDELARAYDFLANADRWLGRVRATQNYSYWRYATDNLAAGVAASRDRTRGGWTRYGGAPYRSTRDKTRDTVVRKIAAQGGFSMATARREVLPYLSAITHHCKPRELTVAMAAYYEFDESHVSFVTGSGETTNKVQSIVEDAGELREELVEEHAAGAFAGMEGVSVDDDAAADGDDGNGADDGTDDVLDRDADADESAESDDTDASTDDGQSGLDDFF</sequence>
<protein>
    <recommendedName>
        <fullName evidence="2 7">Replication factor C large subunit</fullName>
        <shortName evidence="7">RFC large subunit</shortName>
    </recommendedName>
    <alternativeName>
        <fullName evidence="6 7">Clamp loader large subunit</fullName>
    </alternativeName>
</protein>
<dbReference type="PANTHER" id="PTHR23389">
    <property type="entry name" value="CHROMOSOME TRANSMISSION FIDELITY FACTOR 18"/>
    <property type="match status" value="1"/>
</dbReference>
<evidence type="ECO:0000256" key="6">
    <source>
        <dbReference type="ARBA" id="ARBA00032141"/>
    </source>
</evidence>
<dbReference type="GO" id="GO:0006260">
    <property type="term" value="P:DNA replication"/>
    <property type="evidence" value="ECO:0007669"/>
    <property type="project" value="UniProtKB-UniRule"/>
</dbReference>
<dbReference type="NCBIfam" id="NF003228">
    <property type="entry name" value="PRK04195.1-4"/>
    <property type="match status" value="1"/>
</dbReference>
<dbReference type="InterPro" id="IPR027417">
    <property type="entry name" value="P-loop_NTPase"/>
</dbReference>
<dbReference type="PANTHER" id="PTHR23389:SF6">
    <property type="entry name" value="REPLICATION FACTOR C SUBUNIT 1"/>
    <property type="match status" value="1"/>
</dbReference>